<comment type="function">
    <text evidence="2">Involved in the transposition of the insertion sequence IS3.</text>
</comment>
<dbReference type="PROSITE" id="PS50994">
    <property type="entry name" value="INTEGRASE"/>
    <property type="match status" value="1"/>
</dbReference>
<dbReference type="SUPFAM" id="SSF53098">
    <property type="entry name" value="Ribonuclease H-like"/>
    <property type="match status" value="1"/>
</dbReference>
<evidence type="ECO:0000256" key="2">
    <source>
        <dbReference type="ARBA" id="ARBA00037276"/>
    </source>
</evidence>
<evidence type="ECO:0000313" key="5">
    <source>
        <dbReference type="EMBL" id="RUQ78548.1"/>
    </source>
</evidence>
<reference evidence="5 6" key="1">
    <citation type="submission" date="2018-12" db="EMBL/GenBank/DDBJ databases">
        <title>Legionella sp,whole genome shotgun sequence.</title>
        <authorList>
            <person name="Wu H."/>
        </authorList>
    </citation>
    <scope>NUCLEOTIDE SEQUENCE [LARGE SCALE GENOMIC DNA]</scope>
    <source>
        <strain evidence="6">km714</strain>
    </source>
</reference>
<dbReference type="PANTHER" id="PTHR46889">
    <property type="entry name" value="TRANSPOSASE INSF FOR INSERTION SEQUENCE IS3B-RELATED"/>
    <property type="match status" value="1"/>
</dbReference>
<dbReference type="Pfam" id="PF00665">
    <property type="entry name" value="rve"/>
    <property type="match status" value="1"/>
</dbReference>
<dbReference type="EMBL" id="RZGR01000073">
    <property type="protein sequence ID" value="RUQ78548.1"/>
    <property type="molecule type" value="Genomic_DNA"/>
</dbReference>
<evidence type="ECO:0000259" key="4">
    <source>
        <dbReference type="PROSITE" id="PS50994"/>
    </source>
</evidence>
<dbReference type="Proteomes" id="UP000288012">
    <property type="component" value="Unassembled WGS sequence"/>
</dbReference>
<proteinExistence type="inferred from homology"/>
<dbReference type="InterPro" id="IPR050900">
    <property type="entry name" value="Transposase_IS3/IS150/IS904"/>
</dbReference>
<dbReference type="InterPro" id="IPR036397">
    <property type="entry name" value="RNaseH_sf"/>
</dbReference>
<accession>A0A433JGB1</accession>
<dbReference type="InterPro" id="IPR025948">
    <property type="entry name" value="HTH-like_dom"/>
</dbReference>
<protein>
    <submittedName>
        <fullName evidence="5">IS3 family transposase</fullName>
    </submittedName>
</protein>
<dbReference type="Gene3D" id="3.30.420.10">
    <property type="entry name" value="Ribonuclease H-like superfamily/Ribonuclease H"/>
    <property type="match status" value="1"/>
</dbReference>
<dbReference type="InterPro" id="IPR001584">
    <property type="entry name" value="Integrase_cat-core"/>
</dbReference>
<dbReference type="InterPro" id="IPR048020">
    <property type="entry name" value="Transpos_IS3"/>
</dbReference>
<feature type="domain" description="Integrase catalytic" evidence="4">
    <location>
        <begin position="132"/>
        <end position="295"/>
    </location>
</feature>
<dbReference type="RefSeq" id="WP_127111613.1">
    <property type="nucleotide sequence ID" value="NZ_RZGR01000073.1"/>
</dbReference>
<dbReference type="Pfam" id="PF13333">
    <property type="entry name" value="rve_2"/>
    <property type="match status" value="1"/>
</dbReference>
<comment type="caution">
    <text evidence="5">The sequence shown here is derived from an EMBL/GenBank/DDBJ whole genome shotgun (WGS) entry which is preliminary data.</text>
</comment>
<dbReference type="GO" id="GO:0003677">
    <property type="term" value="F:DNA binding"/>
    <property type="evidence" value="ECO:0007669"/>
    <property type="project" value="UniProtKB-KW"/>
</dbReference>
<gene>
    <name evidence="5" type="ORF">EKM59_11750</name>
</gene>
<dbReference type="InterPro" id="IPR012337">
    <property type="entry name" value="RNaseH-like_sf"/>
</dbReference>
<dbReference type="PANTHER" id="PTHR46889:SF6">
    <property type="entry name" value="TRANSPOSASE INSF FOR INSERTION SEQUENCE IS3B"/>
    <property type="match status" value="1"/>
</dbReference>
<name>A0A433JGB1_9GAMM</name>
<evidence type="ECO:0000313" key="6">
    <source>
        <dbReference type="Proteomes" id="UP000288012"/>
    </source>
</evidence>
<dbReference type="NCBIfam" id="NF033516">
    <property type="entry name" value="transpos_IS3"/>
    <property type="match status" value="1"/>
</dbReference>
<evidence type="ECO:0000256" key="1">
    <source>
        <dbReference type="ARBA" id="ARBA00023125"/>
    </source>
</evidence>
<dbReference type="AlphaFoldDB" id="A0A433JGB1"/>
<sequence>MCRGVLRKGTRVKYGFIKEFSNQFSVAIMCALFDVSRSGYYSFVKRPESKRQLANKELDSKIKSIYNQHKKRYGVPRITRVLQSQNEPCSHTRVARRMQAMGLAALAKKKFKVTTDSEHNLPIYKNHLGRDFSSTAINQKWACDITYIRTQEGWLYLAVVIDLYSRAVIGWSMDKRMKKNLVCDALSMALFRRKFPKEVIVHSDRGSQYCSLQYQQLLKQNRLIGSMSRKGNCWDNAIAESFFHTLKVELIHNYCYQTREQAKLSVFQYIEGYFNQQRMHSALDYKAPFEFECAG</sequence>
<evidence type="ECO:0000256" key="3">
    <source>
        <dbReference type="ARBA" id="ARBA00043964"/>
    </source>
</evidence>
<dbReference type="GO" id="GO:0015074">
    <property type="term" value="P:DNA integration"/>
    <property type="evidence" value="ECO:0007669"/>
    <property type="project" value="InterPro"/>
</dbReference>
<comment type="similarity">
    <text evidence="3">Belongs to the transposase IS3/IS150/IS904 family.</text>
</comment>
<organism evidence="5 6">
    <name type="scientific">Legionella septentrionalis</name>
    <dbReference type="NCBI Taxonomy" id="2498109"/>
    <lineage>
        <taxon>Bacteria</taxon>
        <taxon>Pseudomonadati</taxon>
        <taxon>Pseudomonadota</taxon>
        <taxon>Gammaproteobacteria</taxon>
        <taxon>Legionellales</taxon>
        <taxon>Legionellaceae</taxon>
        <taxon>Legionella</taxon>
    </lineage>
</organism>
<keyword evidence="1" id="KW-0238">DNA-binding</keyword>
<dbReference type="Pfam" id="PF13276">
    <property type="entry name" value="HTH_21"/>
    <property type="match status" value="1"/>
</dbReference>
<keyword evidence="6" id="KW-1185">Reference proteome</keyword>